<dbReference type="AlphaFoldDB" id="A0AAP5B650"/>
<evidence type="ECO:0000313" key="4">
    <source>
        <dbReference type="Proteomes" id="UP001242288"/>
    </source>
</evidence>
<gene>
    <name evidence="2" type="ORF">NIE36_00365</name>
    <name evidence="1" type="ORF">OSB80_00365</name>
</gene>
<accession>A0AAP5B650</accession>
<dbReference type="Proteomes" id="UP001242288">
    <property type="component" value="Unassembled WGS sequence"/>
</dbReference>
<sequence>MRDESLLKLFARKFKTRSAPLGFSDKADLNEGSMWATDFALTEMTADEEAKPRQ</sequence>
<keyword evidence="3" id="KW-1185">Reference proteome</keyword>
<comment type="caution">
    <text evidence="2">The sequence shown here is derived from an EMBL/GenBank/DDBJ whole genome shotgun (WGS) entry which is preliminary data.</text>
</comment>
<proteinExistence type="predicted"/>
<evidence type="ECO:0000313" key="1">
    <source>
        <dbReference type="EMBL" id="MCX4143827.1"/>
    </source>
</evidence>
<protein>
    <submittedName>
        <fullName evidence="2">Uncharacterized protein</fullName>
    </submittedName>
</protein>
<evidence type="ECO:0000313" key="3">
    <source>
        <dbReference type="Proteomes" id="UP001209412"/>
    </source>
</evidence>
<reference evidence="2" key="1">
    <citation type="submission" date="2022-06" db="EMBL/GenBank/DDBJ databases">
        <title>PHB producers.</title>
        <authorList>
            <person name="Besaury L."/>
        </authorList>
    </citation>
    <scope>NUCLEOTIDE SEQUENCE</scope>
    <source>
        <strain evidence="2 3">SEWS6</strain>
    </source>
</reference>
<dbReference type="RefSeq" id="WP_266256252.1">
    <property type="nucleotide sequence ID" value="NZ_JAMXWF010000001.1"/>
</dbReference>
<dbReference type="Proteomes" id="UP001209412">
    <property type="component" value="Unassembled WGS sequence"/>
</dbReference>
<dbReference type="EMBL" id="JAMXWF010000001">
    <property type="protein sequence ID" value="MDQ6405661.1"/>
    <property type="molecule type" value="Genomic_DNA"/>
</dbReference>
<dbReference type="EMBL" id="JAPKHW010000001">
    <property type="protein sequence ID" value="MCX4143827.1"/>
    <property type="molecule type" value="Genomic_DNA"/>
</dbReference>
<evidence type="ECO:0000313" key="2">
    <source>
        <dbReference type="EMBL" id="MDQ6405661.1"/>
    </source>
</evidence>
<name>A0AAP5B650_9BURK</name>
<organism evidence="2 4">
    <name type="scientific">Paraburkholderia madseniana</name>
    <dbReference type="NCBI Taxonomy" id="2599607"/>
    <lineage>
        <taxon>Bacteria</taxon>
        <taxon>Pseudomonadati</taxon>
        <taxon>Pseudomonadota</taxon>
        <taxon>Betaproteobacteria</taxon>
        <taxon>Burkholderiales</taxon>
        <taxon>Burkholderiaceae</taxon>
        <taxon>Paraburkholderia</taxon>
    </lineage>
</organism>